<dbReference type="Proteomes" id="UP000623419">
    <property type="component" value="Unassembled WGS sequence"/>
</dbReference>
<sequence>MIARLREARRGVAMRLAFAALLLLLPLLLATAAWGVRLQSPLPAGLAAAALALLAFVGWRQQHARHDTRWLARRLNADPRWQDSADLLFADPATLGPLQQLQRERLAQQLARQPAPDLRPAWPGRALLASLLLGAALVLAAQYWPAASTPAPAQPRTASHASEIEATEVALVEASVDVQPPDYTALPARTETALSLQAAEGSRLRWRLRFSPQPEAVVLRWHDGGELALQREGEHWTGEHTLVRSVLYRVAVAAPLPLAKDDLHRLDAITDQPPVIRVVTPERPLTLREDGQRTWPLDFEASDDHGLGAARLHITLAQGTGEQVTVSERSLALRGEGENKQRRYRHALDLAALGLAEGDDLIVRLDVTDNCTPKPQASRSPSLILRWPMRPATEATGMEGLVKKTLPAYFRSQRQIILDIEALIPQRPRLAADEFVSRSDAIGFDQRILRMRYGQFLGEENEGQPEAPPGLDGEHSEDDGHDHGPESDAPLGTAISVLEDYGHTHDDAEAATLLDPQTRALLRQALGEMWSSEGELRQGQPQRALPHAYRALEFIKQVQQASRIYLARVGLELPPIDESRRMTGKREGITDRRDGLQPAQTPDSPVPGLWLALADEGSTPELEPMSTWLETNADRLEDPLSLVAAIETLRAQPDCADCRQRLRALLWPLLPSPVAGVAERPEPDASGQAYLDALSAEGQP</sequence>
<dbReference type="EMBL" id="BMKC01000003">
    <property type="protein sequence ID" value="GGA83882.1"/>
    <property type="molecule type" value="Genomic_DNA"/>
</dbReference>
<evidence type="ECO:0000256" key="2">
    <source>
        <dbReference type="SAM" id="Phobius"/>
    </source>
</evidence>
<keyword evidence="2" id="KW-1133">Transmembrane helix</keyword>
<feature type="region of interest" description="Disordered" evidence="1">
    <location>
        <begin position="459"/>
        <end position="491"/>
    </location>
</feature>
<comment type="caution">
    <text evidence="3">The sequence shown here is derived from an EMBL/GenBank/DDBJ whole genome shotgun (WGS) entry which is preliminary data.</text>
</comment>
<gene>
    <name evidence="3" type="ORF">GCM10011521_22860</name>
</gene>
<evidence type="ECO:0000313" key="3">
    <source>
        <dbReference type="EMBL" id="GGA83882.1"/>
    </source>
</evidence>
<organism evidence="3 4">
    <name type="scientific">Arenimonas soli</name>
    <dbReference type="NCBI Taxonomy" id="2269504"/>
    <lineage>
        <taxon>Bacteria</taxon>
        <taxon>Pseudomonadati</taxon>
        <taxon>Pseudomonadota</taxon>
        <taxon>Gammaproteobacteria</taxon>
        <taxon>Lysobacterales</taxon>
        <taxon>Lysobacteraceae</taxon>
        <taxon>Arenimonas</taxon>
    </lineage>
</organism>
<feature type="compositionally biased region" description="Basic and acidic residues" evidence="1">
    <location>
        <begin position="581"/>
        <end position="595"/>
    </location>
</feature>
<protein>
    <recommendedName>
        <fullName evidence="5">DUF4175 domain-containing protein</fullName>
    </recommendedName>
</protein>
<reference evidence="4" key="1">
    <citation type="journal article" date="2019" name="Int. J. Syst. Evol. Microbiol.">
        <title>The Global Catalogue of Microorganisms (GCM) 10K type strain sequencing project: providing services to taxonomists for standard genome sequencing and annotation.</title>
        <authorList>
            <consortium name="The Broad Institute Genomics Platform"/>
            <consortium name="The Broad Institute Genome Sequencing Center for Infectious Disease"/>
            <person name="Wu L."/>
            <person name="Ma J."/>
        </authorList>
    </citation>
    <scope>NUCLEOTIDE SEQUENCE [LARGE SCALE GENOMIC DNA]</scope>
    <source>
        <strain evidence="4">CGMCC 1.15905</strain>
    </source>
</reference>
<keyword evidence="4" id="KW-1185">Reference proteome</keyword>
<evidence type="ECO:0000256" key="1">
    <source>
        <dbReference type="SAM" id="MobiDB-lite"/>
    </source>
</evidence>
<keyword evidence="2" id="KW-0812">Transmembrane</keyword>
<feature type="transmembrane region" description="Helical" evidence="2">
    <location>
        <begin position="42"/>
        <end position="59"/>
    </location>
</feature>
<keyword evidence="2" id="KW-0472">Membrane</keyword>
<feature type="region of interest" description="Disordered" evidence="1">
    <location>
        <begin position="581"/>
        <end position="607"/>
    </location>
</feature>
<feature type="transmembrane region" description="Helical" evidence="2">
    <location>
        <begin position="126"/>
        <end position="144"/>
    </location>
</feature>
<proteinExistence type="predicted"/>
<evidence type="ECO:0000313" key="4">
    <source>
        <dbReference type="Proteomes" id="UP000623419"/>
    </source>
</evidence>
<accession>A0ABQ1HP60</accession>
<evidence type="ECO:0008006" key="5">
    <source>
        <dbReference type="Google" id="ProtNLM"/>
    </source>
</evidence>
<feature type="compositionally biased region" description="Basic and acidic residues" evidence="1">
    <location>
        <begin position="472"/>
        <end position="486"/>
    </location>
</feature>
<feature type="region of interest" description="Disordered" evidence="1">
    <location>
        <begin position="675"/>
        <end position="700"/>
    </location>
</feature>
<name>A0ABQ1HP60_9GAMM</name>
<dbReference type="RefSeq" id="WP_229668534.1">
    <property type="nucleotide sequence ID" value="NZ_BMKC01000003.1"/>
</dbReference>